<reference evidence="3" key="2">
    <citation type="submission" date="2024-07" db="EMBL/GenBank/DDBJ databases">
        <title>Two chromosome-level genome assemblies of Korean endemic species Abeliophyllum distichum and Forsythia ovata (Oleaceae).</title>
        <authorList>
            <person name="Jang H."/>
        </authorList>
    </citation>
    <scope>NUCLEOTIDE SEQUENCE [LARGE SCALE GENOMIC DNA]</scope>
</reference>
<dbReference type="AlphaFoldDB" id="A0ABD1TD06"/>
<protein>
    <submittedName>
        <fullName evidence="1">Uncharacterized protein</fullName>
    </submittedName>
</protein>
<gene>
    <name evidence="1" type="ORF">Adt_16213</name>
    <name evidence="2" type="ORF">Adt_16224</name>
</gene>
<dbReference type="EMBL" id="JBFOLK010000005">
    <property type="protein sequence ID" value="KAL2510624.1"/>
    <property type="molecule type" value="Genomic_DNA"/>
</dbReference>
<accession>A0ABD1TD06</accession>
<sequence length="102" mass="12108">MKTARWTLIKIVEMNVLYRDELKKVGLRRLVAVPRLCMAVLISLQLHAWIKRNLQGVEMKELQARKKNKKMIERTERKRKGVGKAMCIFILSRRIVLTFIFI</sequence>
<evidence type="ECO:0000313" key="1">
    <source>
        <dbReference type="EMBL" id="KAL2510613.1"/>
    </source>
</evidence>
<name>A0ABD1TD06_9LAMI</name>
<organism evidence="1 3">
    <name type="scientific">Abeliophyllum distichum</name>
    <dbReference type="NCBI Taxonomy" id="126358"/>
    <lineage>
        <taxon>Eukaryota</taxon>
        <taxon>Viridiplantae</taxon>
        <taxon>Streptophyta</taxon>
        <taxon>Embryophyta</taxon>
        <taxon>Tracheophyta</taxon>
        <taxon>Spermatophyta</taxon>
        <taxon>Magnoliopsida</taxon>
        <taxon>eudicotyledons</taxon>
        <taxon>Gunneridae</taxon>
        <taxon>Pentapetalae</taxon>
        <taxon>asterids</taxon>
        <taxon>lamiids</taxon>
        <taxon>Lamiales</taxon>
        <taxon>Oleaceae</taxon>
        <taxon>Forsythieae</taxon>
        <taxon>Abeliophyllum</taxon>
    </lineage>
</organism>
<reference evidence="1" key="1">
    <citation type="submission" date="2024-07" db="EMBL/GenBank/DDBJ databases">
        <title>Two chromosome-level genome assemblies of Korean endemic species Abeliophyllum distichum and Forsythia ovata (Oleaceae).</title>
        <authorList>
            <person name="Mun J.H."/>
        </authorList>
    </citation>
    <scope>NUCLEOTIDE SEQUENCE</scope>
    <source>
        <strain evidence="1">KNKB198505000391</strain>
        <tissue evidence="1">Leaf</tissue>
    </source>
</reference>
<keyword evidence="3" id="KW-1185">Reference proteome</keyword>
<comment type="caution">
    <text evidence="1">The sequence shown here is derived from an EMBL/GenBank/DDBJ whole genome shotgun (WGS) entry which is preliminary data.</text>
</comment>
<dbReference type="EMBL" id="JBFOLK010000005">
    <property type="protein sequence ID" value="KAL2510613.1"/>
    <property type="molecule type" value="Genomic_DNA"/>
</dbReference>
<dbReference type="Proteomes" id="UP001604336">
    <property type="component" value="Unassembled WGS sequence"/>
</dbReference>
<proteinExistence type="predicted"/>
<evidence type="ECO:0000313" key="2">
    <source>
        <dbReference type="EMBL" id="KAL2510624.1"/>
    </source>
</evidence>
<evidence type="ECO:0000313" key="3">
    <source>
        <dbReference type="Proteomes" id="UP001604336"/>
    </source>
</evidence>